<keyword evidence="2" id="KW-0812">Transmembrane</keyword>
<evidence type="ECO:0000256" key="1">
    <source>
        <dbReference type="SAM" id="Coils"/>
    </source>
</evidence>
<organism evidence="3 4">
    <name type="scientific">Candidatus Accumulibacter proximus</name>
    <dbReference type="NCBI Taxonomy" id="2954385"/>
    <lineage>
        <taxon>Bacteria</taxon>
        <taxon>Pseudomonadati</taxon>
        <taxon>Pseudomonadota</taxon>
        <taxon>Betaproteobacteria</taxon>
        <taxon>Candidatus Accumulibacter</taxon>
    </lineage>
</organism>
<keyword evidence="2" id="KW-1133">Transmembrane helix</keyword>
<keyword evidence="2" id="KW-0472">Membrane</keyword>
<evidence type="ECO:0000313" key="3">
    <source>
        <dbReference type="EMBL" id="MBK7674564.1"/>
    </source>
</evidence>
<name>A0A935PWD5_9PROT</name>
<evidence type="ECO:0000256" key="2">
    <source>
        <dbReference type="SAM" id="Phobius"/>
    </source>
</evidence>
<dbReference type="AlphaFoldDB" id="A0A935PWD5"/>
<gene>
    <name evidence="3" type="ORF">IPJ27_07205</name>
</gene>
<sequence length="209" mass="24266">MMTADSAQGTKIIESPSVDYARMTARYQKLHLIITGTAAALSLITVITIIVQVYNLAKQTENQTKVLDVQSRSLDSLNQSLQAQERALSNHNWQFLINQDAEISRVLMEHPELRPYFYASKPINDKDKNFDRVILLADMYLDFVELFDKENIKRIIGSEDRQKYLGLWNNYFRDIFQSSPVLCSHYYEVKDWYMASVGEYAAKYCSKRP</sequence>
<keyword evidence="1" id="KW-0175">Coiled coil</keyword>
<dbReference type="EMBL" id="JADJMH010000005">
    <property type="protein sequence ID" value="MBK7674564.1"/>
    <property type="molecule type" value="Genomic_DNA"/>
</dbReference>
<reference evidence="3 4" key="1">
    <citation type="submission" date="2020-10" db="EMBL/GenBank/DDBJ databases">
        <title>Connecting structure to function with the recovery of over 1000 high-quality activated sludge metagenome-assembled genomes encoding full-length rRNA genes using long-read sequencing.</title>
        <authorList>
            <person name="Singleton C.M."/>
            <person name="Petriglieri F."/>
            <person name="Kristensen J.M."/>
            <person name="Kirkegaard R.H."/>
            <person name="Michaelsen T.Y."/>
            <person name="Andersen M.H."/>
            <person name="Karst S.M."/>
            <person name="Dueholm M.S."/>
            <person name="Nielsen P.H."/>
            <person name="Albertsen M."/>
        </authorList>
    </citation>
    <scope>NUCLEOTIDE SEQUENCE [LARGE SCALE GENOMIC DNA]</scope>
    <source>
        <strain evidence="3">EsbW_18-Q3-R4-48_BATAC.285</strain>
    </source>
</reference>
<accession>A0A935PWD5</accession>
<feature type="coiled-coil region" evidence="1">
    <location>
        <begin position="67"/>
        <end position="94"/>
    </location>
</feature>
<comment type="caution">
    <text evidence="3">The sequence shown here is derived from an EMBL/GenBank/DDBJ whole genome shotgun (WGS) entry which is preliminary data.</text>
</comment>
<proteinExistence type="predicted"/>
<evidence type="ECO:0000313" key="4">
    <source>
        <dbReference type="Proteomes" id="UP000697998"/>
    </source>
</evidence>
<feature type="transmembrane region" description="Helical" evidence="2">
    <location>
        <begin position="32"/>
        <end position="54"/>
    </location>
</feature>
<protein>
    <submittedName>
        <fullName evidence="3">Uncharacterized protein</fullName>
    </submittedName>
</protein>
<dbReference type="Proteomes" id="UP000697998">
    <property type="component" value="Unassembled WGS sequence"/>
</dbReference>